<evidence type="ECO:0000256" key="5">
    <source>
        <dbReference type="ARBA" id="ARBA00022801"/>
    </source>
</evidence>
<keyword evidence="3" id="KW-0479">Metal-binding</keyword>
<comment type="cofactor">
    <cofactor evidence="1">
        <name>Ca(2+)</name>
        <dbReference type="ChEBI" id="CHEBI:29108"/>
    </cofactor>
</comment>
<keyword evidence="11" id="KW-1185">Reference proteome</keyword>
<evidence type="ECO:0000256" key="6">
    <source>
        <dbReference type="ARBA" id="ARBA00022837"/>
    </source>
</evidence>
<dbReference type="Proteomes" id="UP001214250">
    <property type="component" value="Chromosome 2"/>
</dbReference>
<evidence type="ECO:0000256" key="2">
    <source>
        <dbReference type="ARBA" id="ARBA00008779"/>
    </source>
</evidence>
<organism evidence="10 11">
    <name type="scientific">Lentisphaera profundi</name>
    <dbReference type="NCBI Taxonomy" id="1658616"/>
    <lineage>
        <taxon>Bacteria</taxon>
        <taxon>Pseudomonadati</taxon>
        <taxon>Lentisphaerota</taxon>
        <taxon>Lentisphaeria</taxon>
        <taxon>Lentisphaerales</taxon>
        <taxon>Lentisphaeraceae</taxon>
        <taxon>Lentisphaera</taxon>
    </lineage>
</organism>
<dbReference type="PANTHER" id="PTHR45953">
    <property type="entry name" value="IDURONATE 2-SULFATASE"/>
    <property type="match status" value="1"/>
</dbReference>
<evidence type="ECO:0000256" key="1">
    <source>
        <dbReference type="ARBA" id="ARBA00001913"/>
    </source>
</evidence>
<name>A0ABY7VZY2_9BACT</name>
<gene>
    <name evidence="10" type="ORF">PQO03_16125</name>
</gene>
<feature type="coiled-coil region" evidence="7">
    <location>
        <begin position="167"/>
        <end position="198"/>
    </location>
</feature>
<keyword evidence="5" id="KW-0378">Hydrolase</keyword>
<sequence length="514" mass="59058">MKISTKTVVYSLLLIMLTQWAFAADTSKKMNVLFIPVDDFKPLINSFGEKYIHTPNLDRLAARGVSFNNAHCQYAICGSSRVSVMSGLYIDSARVFHFSPKMRVANPDVLTLPQHFKNNGYITTGIGKTFDSRTVDEKRDELSWSVPYREYVMPYKKYGHQKGGYRNSDRTKKIAELEEKYKNNKDELNKALATQSLRPLTEKEDYPDIAYSDGQKTIVAMRMLAEFSRQDKPFFYSVGFQKPHLPFVAPKKYWDMYSREDIQLAYQDKGQGIPKHAFGGMEELHAYSLKEKLPFSDDYQREILHGYFACVSFIDAQVGLILDKLDQLKLTESTIICLWGDHGFHLGDHGLWCKHSNFEQAVRSPLIIAAPHIKEAGGSSNAPVGLIDMYPTLCDLAGIEKPKHLQGKSLVPILNDINATVKPIEMAQYPRQINGKHVMGYTARSKRYRYTLWKALDHKKSEMDGPVVDEELYDYEKDPEEKINFVKNPEYKQIKEELRRELEAMIKVGQNRFK</sequence>
<reference evidence="10 11" key="1">
    <citation type="submission" date="2023-02" db="EMBL/GenBank/DDBJ databases">
        <title>Genome sequence of Lentisphaera profundi SAORIC-696.</title>
        <authorList>
            <person name="Kim e."/>
            <person name="Cho J.-C."/>
            <person name="Choi A."/>
            <person name="Kang I."/>
        </authorList>
    </citation>
    <scope>NUCLEOTIDE SEQUENCE [LARGE SCALE GENOMIC DNA]</scope>
    <source>
        <strain evidence="10 11">SAORIC-696</strain>
    </source>
</reference>
<proteinExistence type="inferred from homology"/>
<evidence type="ECO:0000313" key="10">
    <source>
        <dbReference type="EMBL" id="WDE99364.1"/>
    </source>
</evidence>
<dbReference type="RefSeq" id="WP_274154222.1">
    <property type="nucleotide sequence ID" value="NZ_CP117812.1"/>
</dbReference>
<evidence type="ECO:0000259" key="9">
    <source>
        <dbReference type="Pfam" id="PF00884"/>
    </source>
</evidence>
<feature type="signal peptide" evidence="8">
    <location>
        <begin position="1"/>
        <end position="23"/>
    </location>
</feature>
<dbReference type="EMBL" id="CP117812">
    <property type="protein sequence ID" value="WDE99364.1"/>
    <property type="molecule type" value="Genomic_DNA"/>
</dbReference>
<dbReference type="PANTHER" id="PTHR45953:SF1">
    <property type="entry name" value="IDURONATE 2-SULFATASE"/>
    <property type="match status" value="1"/>
</dbReference>
<evidence type="ECO:0000313" key="11">
    <source>
        <dbReference type="Proteomes" id="UP001214250"/>
    </source>
</evidence>
<feature type="chain" id="PRO_5045465968" evidence="8">
    <location>
        <begin position="24"/>
        <end position="514"/>
    </location>
</feature>
<keyword evidence="4 8" id="KW-0732">Signal</keyword>
<keyword evidence="7" id="KW-0175">Coiled coil</keyword>
<dbReference type="SUPFAM" id="SSF53649">
    <property type="entry name" value="Alkaline phosphatase-like"/>
    <property type="match status" value="1"/>
</dbReference>
<dbReference type="CDD" id="cd16030">
    <property type="entry name" value="iduronate-2-sulfatase"/>
    <property type="match status" value="1"/>
</dbReference>
<dbReference type="Pfam" id="PF00884">
    <property type="entry name" value="Sulfatase"/>
    <property type="match status" value="1"/>
</dbReference>
<comment type="similarity">
    <text evidence="2">Belongs to the sulfatase family.</text>
</comment>
<dbReference type="InterPro" id="IPR000917">
    <property type="entry name" value="Sulfatase_N"/>
</dbReference>
<evidence type="ECO:0000256" key="4">
    <source>
        <dbReference type="ARBA" id="ARBA00022729"/>
    </source>
</evidence>
<dbReference type="InterPro" id="IPR035874">
    <property type="entry name" value="IDS"/>
</dbReference>
<protein>
    <submittedName>
        <fullName evidence="10">Sulfatase</fullName>
    </submittedName>
</protein>
<evidence type="ECO:0000256" key="3">
    <source>
        <dbReference type="ARBA" id="ARBA00022723"/>
    </source>
</evidence>
<evidence type="ECO:0000256" key="7">
    <source>
        <dbReference type="SAM" id="Coils"/>
    </source>
</evidence>
<evidence type="ECO:0000256" key="8">
    <source>
        <dbReference type="SAM" id="SignalP"/>
    </source>
</evidence>
<feature type="domain" description="Sulfatase N-terminal" evidence="9">
    <location>
        <begin position="31"/>
        <end position="399"/>
    </location>
</feature>
<dbReference type="InterPro" id="IPR017850">
    <property type="entry name" value="Alkaline_phosphatase_core_sf"/>
</dbReference>
<keyword evidence="6" id="KW-0106">Calcium</keyword>
<dbReference type="Gene3D" id="3.40.720.10">
    <property type="entry name" value="Alkaline Phosphatase, subunit A"/>
    <property type="match status" value="1"/>
</dbReference>
<accession>A0ABY7VZY2</accession>